<sequence length="382" mass="40733">MLRVAWKSVRHDWRRYLPAVICVSVSGLLMIMQLALMLGAFRNVSAPLSMSSALLWAGPAEETSFDSGTSLQTPASSLLWLIPEVERVEPFALAFSTMSLPVPPGETTIPKEHFIQVVGTSIKKDAMLFGDVISPALRESLAEPGTVILDKVVAGVMGVGIGDNILVQSKMMRVVGVLDGLRGVMMSTVLTSQATARSLPGQESVGVPNFILVGLAPDAPAGTVDRLITEFQTHPDLRLWKKDELITSTMEQWALKSAIGVIFLSSIGIALIVTLLVVSQSLSAAVGASIREYAALRAYGFSYRRLQRLVLAQGGIVGIAALGVTGLVATLLIGYLQGKGVAVFVTVPLVLWSACALMACVFVSNLIALRRLRKADPAALLR</sequence>
<dbReference type="PANTHER" id="PTHR43738">
    <property type="entry name" value="ABC TRANSPORTER, MEMBRANE PROTEIN"/>
    <property type="match status" value="1"/>
</dbReference>
<keyword evidence="2" id="KW-0813">Transport</keyword>
<dbReference type="AlphaFoldDB" id="A0A7W6H0Z9"/>
<accession>A0A7W6H0Z9</accession>
<dbReference type="PANTHER" id="PTHR43738:SF1">
    <property type="entry name" value="HEMIN TRANSPORT SYSTEM PERMEASE PROTEIN HRTB-RELATED"/>
    <property type="match status" value="1"/>
</dbReference>
<keyword evidence="11" id="KW-1185">Reference proteome</keyword>
<feature type="transmembrane region" description="Helical" evidence="7">
    <location>
        <begin position="16"/>
        <end position="41"/>
    </location>
</feature>
<keyword evidence="6 7" id="KW-0472">Membrane</keyword>
<evidence type="ECO:0000259" key="9">
    <source>
        <dbReference type="Pfam" id="PF12704"/>
    </source>
</evidence>
<evidence type="ECO:0000256" key="5">
    <source>
        <dbReference type="ARBA" id="ARBA00022989"/>
    </source>
</evidence>
<keyword evidence="3" id="KW-1003">Cell membrane</keyword>
<feature type="transmembrane region" description="Helical" evidence="7">
    <location>
        <begin position="341"/>
        <end position="364"/>
    </location>
</feature>
<feature type="domain" description="MacB-like periplasmic core" evidence="9">
    <location>
        <begin position="23"/>
        <end position="229"/>
    </location>
</feature>
<evidence type="ECO:0000259" key="8">
    <source>
        <dbReference type="Pfam" id="PF02687"/>
    </source>
</evidence>
<dbReference type="GO" id="GO:0005886">
    <property type="term" value="C:plasma membrane"/>
    <property type="evidence" value="ECO:0007669"/>
    <property type="project" value="UniProtKB-SubCell"/>
</dbReference>
<dbReference type="EMBL" id="JACIEI010000007">
    <property type="protein sequence ID" value="MBB3994607.1"/>
    <property type="molecule type" value="Genomic_DNA"/>
</dbReference>
<dbReference type="InterPro" id="IPR025857">
    <property type="entry name" value="MacB_PCD"/>
</dbReference>
<keyword evidence="4 7" id="KW-0812">Transmembrane</keyword>
<dbReference type="InterPro" id="IPR051125">
    <property type="entry name" value="ABC-4/HrtB_transporter"/>
</dbReference>
<feature type="transmembrane region" description="Helical" evidence="7">
    <location>
        <begin position="309"/>
        <end position="335"/>
    </location>
</feature>
<comment type="caution">
    <text evidence="10">The sequence shown here is derived from an EMBL/GenBank/DDBJ whole genome shotgun (WGS) entry which is preliminary data.</text>
</comment>
<feature type="domain" description="ABC3 transporter permease C-terminal" evidence="8">
    <location>
        <begin position="267"/>
        <end position="377"/>
    </location>
</feature>
<dbReference type="Pfam" id="PF02687">
    <property type="entry name" value="FtsX"/>
    <property type="match status" value="1"/>
</dbReference>
<dbReference type="Proteomes" id="UP000530268">
    <property type="component" value="Unassembled WGS sequence"/>
</dbReference>
<evidence type="ECO:0000256" key="2">
    <source>
        <dbReference type="ARBA" id="ARBA00022448"/>
    </source>
</evidence>
<organism evidence="10 11">
    <name type="scientific">Sulfitobacter undariae</name>
    <dbReference type="NCBI Taxonomy" id="1563671"/>
    <lineage>
        <taxon>Bacteria</taxon>
        <taxon>Pseudomonadati</taxon>
        <taxon>Pseudomonadota</taxon>
        <taxon>Alphaproteobacteria</taxon>
        <taxon>Rhodobacterales</taxon>
        <taxon>Roseobacteraceae</taxon>
        <taxon>Sulfitobacter</taxon>
    </lineage>
</organism>
<evidence type="ECO:0000256" key="7">
    <source>
        <dbReference type="SAM" id="Phobius"/>
    </source>
</evidence>
<evidence type="ECO:0000313" key="11">
    <source>
        <dbReference type="Proteomes" id="UP000530268"/>
    </source>
</evidence>
<evidence type="ECO:0000256" key="6">
    <source>
        <dbReference type="ARBA" id="ARBA00023136"/>
    </source>
</evidence>
<proteinExistence type="predicted"/>
<dbReference type="RefSeq" id="WP_184565796.1">
    <property type="nucleotide sequence ID" value="NZ_JACIEI010000007.1"/>
</dbReference>
<dbReference type="Pfam" id="PF12704">
    <property type="entry name" value="MacB_PCD"/>
    <property type="match status" value="1"/>
</dbReference>
<evidence type="ECO:0000313" key="10">
    <source>
        <dbReference type="EMBL" id="MBB3994607.1"/>
    </source>
</evidence>
<name>A0A7W6H0Z9_9RHOB</name>
<evidence type="ECO:0000256" key="1">
    <source>
        <dbReference type="ARBA" id="ARBA00004651"/>
    </source>
</evidence>
<comment type="subcellular location">
    <subcellularLocation>
        <location evidence="1">Cell membrane</location>
        <topology evidence="1">Multi-pass membrane protein</topology>
    </subcellularLocation>
</comment>
<reference evidence="10 11" key="1">
    <citation type="submission" date="2020-08" db="EMBL/GenBank/DDBJ databases">
        <title>Genomic Encyclopedia of Type Strains, Phase IV (KMG-IV): sequencing the most valuable type-strain genomes for metagenomic binning, comparative biology and taxonomic classification.</title>
        <authorList>
            <person name="Goeker M."/>
        </authorList>
    </citation>
    <scope>NUCLEOTIDE SEQUENCE [LARGE SCALE GENOMIC DNA]</scope>
    <source>
        <strain evidence="10 11">DSM 102234</strain>
    </source>
</reference>
<dbReference type="InterPro" id="IPR003838">
    <property type="entry name" value="ABC3_permease_C"/>
</dbReference>
<evidence type="ECO:0000256" key="4">
    <source>
        <dbReference type="ARBA" id="ARBA00022692"/>
    </source>
</evidence>
<gene>
    <name evidence="10" type="ORF">GGR95_002255</name>
</gene>
<keyword evidence="5 7" id="KW-1133">Transmembrane helix</keyword>
<evidence type="ECO:0000256" key="3">
    <source>
        <dbReference type="ARBA" id="ARBA00022475"/>
    </source>
</evidence>
<protein>
    <submittedName>
        <fullName evidence="10">Putative ABC transport system permease protein</fullName>
    </submittedName>
</protein>
<feature type="transmembrane region" description="Helical" evidence="7">
    <location>
        <begin position="258"/>
        <end position="288"/>
    </location>
</feature>